<dbReference type="InterPro" id="IPR003958">
    <property type="entry name" value="CBFA_NFYB_domain"/>
</dbReference>
<comment type="similarity">
    <text evidence="1">Belongs to the NFYB/HAP3 subunit family.</text>
</comment>
<accession>A0A8J5M6Z0</accession>
<comment type="caution">
    <text evidence="7">The sequence shown here is derived from an EMBL/GenBank/DDBJ whole genome shotgun (WGS) entry which is preliminary data.</text>
</comment>
<gene>
    <name evidence="7" type="ORF">ZIOFF_000921</name>
</gene>
<dbReference type="AlphaFoldDB" id="A0A8J5M6Z0"/>
<evidence type="ECO:0000256" key="2">
    <source>
        <dbReference type="ARBA" id="ARBA00023015"/>
    </source>
</evidence>
<evidence type="ECO:0000313" key="7">
    <source>
        <dbReference type="EMBL" id="KAG6535890.1"/>
    </source>
</evidence>
<dbReference type="InterPro" id="IPR003956">
    <property type="entry name" value="Transcrpt_fac_NFYB/HAP3_CS"/>
</dbReference>
<dbReference type="PANTHER" id="PTHR11064:SF9">
    <property type="entry name" value="NUCLEAR TRANSCRIPTION FACTOR Y SUBUNIT BETA"/>
    <property type="match status" value="1"/>
</dbReference>
<dbReference type="Pfam" id="PF00808">
    <property type="entry name" value="CBFD_NFYB_HMF"/>
    <property type="match status" value="1"/>
</dbReference>
<organism evidence="7 8">
    <name type="scientific">Zingiber officinale</name>
    <name type="common">Ginger</name>
    <name type="synonym">Amomum zingiber</name>
    <dbReference type="NCBI Taxonomy" id="94328"/>
    <lineage>
        <taxon>Eukaryota</taxon>
        <taxon>Viridiplantae</taxon>
        <taxon>Streptophyta</taxon>
        <taxon>Embryophyta</taxon>
        <taxon>Tracheophyta</taxon>
        <taxon>Spermatophyta</taxon>
        <taxon>Magnoliopsida</taxon>
        <taxon>Liliopsida</taxon>
        <taxon>Zingiberales</taxon>
        <taxon>Zingiberaceae</taxon>
        <taxon>Zingiber</taxon>
    </lineage>
</organism>
<evidence type="ECO:0000256" key="1">
    <source>
        <dbReference type="ARBA" id="ARBA00009053"/>
    </source>
</evidence>
<feature type="domain" description="Transcription factor CBF/NF-Y/archaeal histone" evidence="6">
    <location>
        <begin position="56"/>
        <end position="120"/>
    </location>
</feature>
<dbReference type="GO" id="GO:0001228">
    <property type="term" value="F:DNA-binding transcription activator activity, RNA polymerase II-specific"/>
    <property type="evidence" value="ECO:0007669"/>
    <property type="project" value="InterPro"/>
</dbReference>
<feature type="region of interest" description="Disordered" evidence="5">
    <location>
        <begin position="1"/>
        <end position="51"/>
    </location>
</feature>
<name>A0A8J5M6Z0_ZINOF</name>
<evidence type="ECO:0000313" key="8">
    <source>
        <dbReference type="Proteomes" id="UP000734854"/>
    </source>
</evidence>
<dbReference type="InterPro" id="IPR027113">
    <property type="entry name" value="Transc_fact_NFYB/HAP3"/>
</dbReference>
<reference evidence="7 8" key="1">
    <citation type="submission" date="2020-08" db="EMBL/GenBank/DDBJ databases">
        <title>Plant Genome Project.</title>
        <authorList>
            <person name="Zhang R.-G."/>
        </authorList>
    </citation>
    <scope>NUCLEOTIDE SEQUENCE [LARGE SCALE GENOMIC DNA]</scope>
    <source>
        <tissue evidence="7">Rhizome</tissue>
    </source>
</reference>
<dbReference type="Gene3D" id="1.10.20.10">
    <property type="entry name" value="Histone, subunit A"/>
    <property type="match status" value="1"/>
</dbReference>
<keyword evidence="8" id="KW-1185">Reference proteome</keyword>
<keyword evidence="4" id="KW-0804">Transcription</keyword>
<dbReference type="InterPro" id="IPR009072">
    <property type="entry name" value="Histone-fold"/>
</dbReference>
<dbReference type="GO" id="GO:0000978">
    <property type="term" value="F:RNA polymerase II cis-regulatory region sequence-specific DNA binding"/>
    <property type="evidence" value="ECO:0007669"/>
    <property type="project" value="TreeGrafter"/>
</dbReference>
<dbReference type="CDD" id="cd22907">
    <property type="entry name" value="HFD_NFYB"/>
    <property type="match status" value="1"/>
</dbReference>
<dbReference type="PROSITE" id="PS00685">
    <property type="entry name" value="NFYB_HAP3"/>
    <property type="match status" value="1"/>
</dbReference>
<dbReference type="GO" id="GO:0046982">
    <property type="term" value="F:protein heterodimerization activity"/>
    <property type="evidence" value="ECO:0007669"/>
    <property type="project" value="InterPro"/>
</dbReference>
<protein>
    <recommendedName>
        <fullName evidence="6">Transcription factor CBF/NF-Y/archaeal histone domain-containing protein</fullName>
    </recommendedName>
</protein>
<dbReference type="EMBL" id="JACMSC010000001">
    <property type="protein sequence ID" value="KAG6535890.1"/>
    <property type="molecule type" value="Genomic_DNA"/>
</dbReference>
<evidence type="ECO:0000256" key="3">
    <source>
        <dbReference type="ARBA" id="ARBA00023125"/>
    </source>
</evidence>
<dbReference type="PRINTS" id="PR00615">
    <property type="entry name" value="CCAATSUBUNTA"/>
</dbReference>
<sequence>MVPPAKQRRMAEASQSDPAEGARSYGGGGSGGGGVSGGGGGDGGDGDSSVREQDRFLPIANITRILKKALPNHAKVAKETKETMQECVSEFISFITSEACERCMTLKKKTINGDDVLWSMATLGFEDYVPPLKLYLGKYRQVRVGYICSSTKFSCTKHELWESSEYVSFFPPQDGEGSASREMGVSHPITNTTGEYQVLQQNFLAQNMNYANRQVLILSKFVKLAMGDGEGSANREMEVLQQNFLARNMNYANHQDGEGSASREMEVVHSLLWNAAVSFMACRQQSFGEKDEVLKLSFARAFCCAFN</sequence>
<keyword evidence="3" id="KW-0238">DNA-binding</keyword>
<dbReference type="GO" id="GO:0016602">
    <property type="term" value="C:CCAAT-binding factor complex"/>
    <property type="evidence" value="ECO:0007669"/>
    <property type="project" value="InterPro"/>
</dbReference>
<feature type="compositionally biased region" description="Gly residues" evidence="5">
    <location>
        <begin position="24"/>
        <end position="43"/>
    </location>
</feature>
<evidence type="ECO:0000256" key="5">
    <source>
        <dbReference type="SAM" id="MobiDB-lite"/>
    </source>
</evidence>
<dbReference type="SUPFAM" id="SSF47113">
    <property type="entry name" value="Histone-fold"/>
    <property type="match status" value="1"/>
</dbReference>
<dbReference type="Proteomes" id="UP000734854">
    <property type="component" value="Unassembled WGS sequence"/>
</dbReference>
<evidence type="ECO:0000259" key="6">
    <source>
        <dbReference type="Pfam" id="PF00808"/>
    </source>
</evidence>
<keyword evidence="2" id="KW-0805">Transcription regulation</keyword>
<dbReference type="PANTHER" id="PTHR11064">
    <property type="entry name" value="CCAAT-BINDING TRANSCRIPTION FACTOR-RELATED"/>
    <property type="match status" value="1"/>
</dbReference>
<evidence type="ECO:0000256" key="4">
    <source>
        <dbReference type="ARBA" id="ARBA00023163"/>
    </source>
</evidence>
<proteinExistence type="inferred from homology"/>